<evidence type="ECO:0000313" key="2">
    <source>
        <dbReference type="Proteomes" id="UP001353858"/>
    </source>
</evidence>
<comment type="caution">
    <text evidence="1">The sequence shown here is derived from an EMBL/GenBank/DDBJ whole genome shotgun (WGS) entry which is preliminary data.</text>
</comment>
<protein>
    <submittedName>
        <fullName evidence="1">Uncharacterized protein</fullName>
    </submittedName>
</protein>
<proteinExistence type="predicted"/>
<organism evidence="1 2">
    <name type="scientific">Aquatica leii</name>
    <dbReference type="NCBI Taxonomy" id="1421715"/>
    <lineage>
        <taxon>Eukaryota</taxon>
        <taxon>Metazoa</taxon>
        <taxon>Ecdysozoa</taxon>
        <taxon>Arthropoda</taxon>
        <taxon>Hexapoda</taxon>
        <taxon>Insecta</taxon>
        <taxon>Pterygota</taxon>
        <taxon>Neoptera</taxon>
        <taxon>Endopterygota</taxon>
        <taxon>Coleoptera</taxon>
        <taxon>Polyphaga</taxon>
        <taxon>Elateriformia</taxon>
        <taxon>Elateroidea</taxon>
        <taxon>Lampyridae</taxon>
        <taxon>Luciolinae</taxon>
        <taxon>Aquatica</taxon>
    </lineage>
</organism>
<keyword evidence="2" id="KW-1185">Reference proteome</keyword>
<dbReference type="Proteomes" id="UP001353858">
    <property type="component" value="Unassembled WGS sequence"/>
</dbReference>
<evidence type="ECO:0000313" key="1">
    <source>
        <dbReference type="EMBL" id="KAK4881542.1"/>
    </source>
</evidence>
<accession>A0AAN7Q0G1</accession>
<dbReference type="AlphaFoldDB" id="A0AAN7Q0G1"/>
<sequence>MSKKFLGSRGKELIASLIKYFELERYKGGPLILVNAVRERVAAALNISISTVSSVSTAVANNEVLRSPKKRKRSKPVTNVETVNENVIHNVIYRMCENRRDGKSTENCKNMWKESLTTLTPKVWADSIEHTQKIIKKYYVQAYEHLLCKKYKMKEILCNSDMVLQTKKNNVYDDNRIKIVHSRELLCEGNGGTKIKFTSKDFIVSQLDFYYKYKYHKLHDFYRSNTTNNCIYKLTLRKEKMLVTRKSKFRTLYKQLEF</sequence>
<dbReference type="EMBL" id="JARPUR010000002">
    <property type="protein sequence ID" value="KAK4881542.1"/>
    <property type="molecule type" value="Genomic_DNA"/>
</dbReference>
<gene>
    <name evidence="1" type="ORF">RN001_004861</name>
</gene>
<reference evidence="2" key="1">
    <citation type="submission" date="2023-01" db="EMBL/GenBank/DDBJ databases">
        <title>Key to firefly adult light organ development and bioluminescence: homeobox transcription factors regulate luciferase expression and transportation to peroxisome.</title>
        <authorList>
            <person name="Fu X."/>
        </authorList>
    </citation>
    <scope>NUCLEOTIDE SEQUENCE [LARGE SCALE GENOMIC DNA]</scope>
</reference>
<name>A0AAN7Q0G1_9COLE</name>